<sequence length="180" mass="20302">MSFNKISAGIHPPEDFYSIIEIPAYASPIKYEVNKAYDALLVDRFLSTAMSYPANYGYIPQSLSEDGDPLDVLVLAPHAVVAGSVIRSRPIGVMYMEDEHGLDAKIIAVPHPKLSAVYDRVNALTDLAKLELDRIQHFFEHYKDLETGKWMRFNGWGDRDAAQQEILKSVQAYATQHDHH</sequence>
<accession>A0A1B2M286</accession>
<dbReference type="PROSITE" id="PS00387">
    <property type="entry name" value="PPASE"/>
    <property type="match status" value="1"/>
</dbReference>
<feature type="binding site" evidence="5">
    <location>
        <position position="44"/>
    </location>
    <ligand>
        <name>substrate</name>
    </ligand>
</feature>
<protein>
    <recommendedName>
        <fullName evidence="5">Inorganic pyrophosphatase</fullName>
        <ecNumber evidence="5">3.6.1.1</ecNumber>
    </recommendedName>
    <alternativeName>
        <fullName evidence="5">Pyrophosphate phospho-hydrolase</fullName>
        <shortName evidence="5">PPase</shortName>
    </alternativeName>
</protein>
<keyword evidence="3 5" id="KW-0378">Hydrolase</keyword>
<gene>
    <name evidence="5" type="primary">ppa</name>
    <name evidence="6" type="ORF">BFG52_13760</name>
</gene>
<feature type="binding site" evidence="5">
    <location>
        <position position="103"/>
    </location>
    <ligand>
        <name>Mg(2+)</name>
        <dbReference type="ChEBI" id="CHEBI:18420"/>
        <label>1</label>
    </ligand>
</feature>
<evidence type="ECO:0000256" key="3">
    <source>
        <dbReference type="ARBA" id="ARBA00022801"/>
    </source>
</evidence>
<keyword evidence="4 5" id="KW-0460">Magnesium</keyword>
<feature type="binding site" evidence="5">
    <location>
        <position position="71"/>
    </location>
    <ligand>
        <name>Mg(2+)</name>
        <dbReference type="ChEBI" id="CHEBI:18420"/>
        <label>2</label>
    </ligand>
</feature>
<dbReference type="OrthoDB" id="5187599at2"/>
<name>A0A1B2M286_9GAMM</name>
<dbReference type="GO" id="GO:0006796">
    <property type="term" value="P:phosphate-containing compound metabolic process"/>
    <property type="evidence" value="ECO:0007669"/>
    <property type="project" value="InterPro"/>
</dbReference>
<dbReference type="Pfam" id="PF00719">
    <property type="entry name" value="Pyrophosphatase"/>
    <property type="match status" value="1"/>
</dbReference>
<dbReference type="InterPro" id="IPR036649">
    <property type="entry name" value="Pyrophosphatase_sf"/>
</dbReference>
<evidence type="ECO:0000256" key="1">
    <source>
        <dbReference type="ARBA" id="ARBA00001946"/>
    </source>
</evidence>
<organism evidence="6 7">
    <name type="scientific">Acinetobacter larvae</name>
    <dbReference type="NCBI Taxonomy" id="1789224"/>
    <lineage>
        <taxon>Bacteria</taxon>
        <taxon>Pseudomonadati</taxon>
        <taxon>Pseudomonadota</taxon>
        <taxon>Gammaproteobacteria</taxon>
        <taxon>Moraxellales</taxon>
        <taxon>Moraxellaceae</taxon>
        <taxon>Acinetobacter</taxon>
    </lineage>
</organism>
<dbReference type="PANTHER" id="PTHR10286">
    <property type="entry name" value="INORGANIC PYROPHOSPHATASE"/>
    <property type="match status" value="1"/>
</dbReference>
<dbReference type="Proteomes" id="UP000093391">
    <property type="component" value="Chromosome"/>
</dbReference>
<dbReference type="EMBL" id="CP016895">
    <property type="protein sequence ID" value="AOA59316.1"/>
    <property type="molecule type" value="Genomic_DNA"/>
</dbReference>
<dbReference type="SUPFAM" id="SSF50324">
    <property type="entry name" value="Inorganic pyrophosphatase"/>
    <property type="match status" value="1"/>
</dbReference>
<keyword evidence="7" id="KW-1185">Reference proteome</keyword>
<dbReference type="STRING" id="1789224.BFG52_13760"/>
<dbReference type="RefSeq" id="WP_067557430.1">
    <property type="nucleotide sequence ID" value="NZ_CP016895.1"/>
</dbReference>
<feature type="binding site" evidence="5">
    <location>
        <position position="71"/>
    </location>
    <ligand>
        <name>Mg(2+)</name>
        <dbReference type="ChEBI" id="CHEBI:18420"/>
        <label>1</label>
    </ligand>
</feature>
<comment type="similarity">
    <text evidence="5">Belongs to the PPase family.</text>
</comment>
<feature type="binding site" evidence="5">
    <location>
        <position position="66"/>
    </location>
    <ligand>
        <name>Mg(2+)</name>
        <dbReference type="ChEBI" id="CHEBI:18420"/>
        <label>1</label>
    </ligand>
</feature>
<keyword evidence="2 5" id="KW-0479">Metal-binding</keyword>
<dbReference type="EC" id="3.6.1.1" evidence="5"/>
<comment type="cofactor">
    <cofactor evidence="1 5">
        <name>Mg(2+)</name>
        <dbReference type="ChEBI" id="CHEBI:18420"/>
    </cofactor>
</comment>
<dbReference type="GO" id="GO:0000287">
    <property type="term" value="F:magnesium ion binding"/>
    <property type="evidence" value="ECO:0007669"/>
    <property type="project" value="UniProtKB-UniRule"/>
</dbReference>
<keyword evidence="5" id="KW-0963">Cytoplasm</keyword>
<proteinExistence type="inferred from homology"/>
<dbReference type="Gene3D" id="3.90.80.10">
    <property type="entry name" value="Inorganic pyrophosphatase"/>
    <property type="match status" value="1"/>
</dbReference>
<comment type="subunit">
    <text evidence="5">Homohexamer.</text>
</comment>
<reference evidence="6 7" key="1">
    <citation type="submission" date="2016-08" db="EMBL/GenBank/DDBJ databases">
        <authorList>
            <person name="Seilhamer J.J."/>
        </authorList>
    </citation>
    <scope>NUCLEOTIDE SEQUENCE [LARGE SCALE GENOMIC DNA]</scope>
    <source>
        <strain evidence="6 7">BRTC-1</strain>
    </source>
</reference>
<evidence type="ECO:0000256" key="4">
    <source>
        <dbReference type="ARBA" id="ARBA00022842"/>
    </source>
</evidence>
<evidence type="ECO:0000256" key="5">
    <source>
        <dbReference type="HAMAP-Rule" id="MF_00209"/>
    </source>
</evidence>
<feature type="binding site" evidence="5">
    <location>
        <position position="30"/>
    </location>
    <ligand>
        <name>substrate</name>
    </ligand>
</feature>
<dbReference type="InterPro" id="IPR008162">
    <property type="entry name" value="Pyrophosphatase"/>
</dbReference>
<comment type="subcellular location">
    <subcellularLocation>
        <location evidence="5">Cytoplasm</location>
    </subcellularLocation>
</comment>
<dbReference type="NCBIfam" id="NF002317">
    <property type="entry name" value="PRK01250.1"/>
    <property type="match status" value="1"/>
</dbReference>
<evidence type="ECO:0000313" key="7">
    <source>
        <dbReference type="Proteomes" id="UP000093391"/>
    </source>
</evidence>
<dbReference type="GO" id="GO:0004427">
    <property type="term" value="F:inorganic diphosphate phosphatase activity"/>
    <property type="evidence" value="ECO:0007669"/>
    <property type="project" value="UniProtKB-UniRule"/>
</dbReference>
<feature type="binding site" evidence="5">
    <location>
        <position position="56"/>
    </location>
    <ligand>
        <name>substrate</name>
    </ligand>
</feature>
<dbReference type="GO" id="GO:0005737">
    <property type="term" value="C:cytoplasm"/>
    <property type="evidence" value="ECO:0007669"/>
    <property type="project" value="UniProtKB-SubCell"/>
</dbReference>
<evidence type="ECO:0000313" key="6">
    <source>
        <dbReference type="EMBL" id="AOA59316.1"/>
    </source>
</evidence>
<comment type="catalytic activity">
    <reaction evidence="5">
        <text>diphosphate + H2O = 2 phosphate + H(+)</text>
        <dbReference type="Rhea" id="RHEA:24576"/>
        <dbReference type="ChEBI" id="CHEBI:15377"/>
        <dbReference type="ChEBI" id="CHEBI:15378"/>
        <dbReference type="ChEBI" id="CHEBI:33019"/>
        <dbReference type="ChEBI" id="CHEBI:43474"/>
        <dbReference type="EC" id="3.6.1.1"/>
    </reaction>
</comment>
<dbReference type="CDD" id="cd00412">
    <property type="entry name" value="pyrophosphatase"/>
    <property type="match status" value="1"/>
</dbReference>
<feature type="binding site" evidence="5">
    <location>
        <position position="142"/>
    </location>
    <ligand>
        <name>substrate</name>
    </ligand>
</feature>
<dbReference type="KEGG" id="ala:BFG52_13760"/>
<dbReference type="HAMAP" id="MF_00209">
    <property type="entry name" value="Inorganic_PPase"/>
    <property type="match status" value="1"/>
</dbReference>
<dbReference type="AlphaFoldDB" id="A0A1B2M286"/>
<comment type="function">
    <text evidence="5">Catalyzes the hydrolysis of inorganic pyrophosphate (PPi) forming two phosphate ions.</text>
</comment>
<evidence type="ECO:0000256" key="2">
    <source>
        <dbReference type="ARBA" id="ARBA00022723"/>
    </source>
</evidence>